<feature type="non-terminal residue" evidence="1">
    <location>
        <position position="81"/>
    </location>
</feature>
<comment type="caution">
    <text evidence="1">The sequence shown here is derived from an EMBL/GenBank/DDBJ whole genome shotgun (WGS) entry which is preliminary data.</text>
</comment>
<evidence type="ECO:0000313" key="2">
    <source>
        <dbReference type="Proteomes" id="UP001153678"/>
    </source>
</evidence>
<gene>
    <name evidence="1" type="ORF">FWILDA_LOCUS16278</name>
</gene>
<proteinExistence type="predicted"/>
<accession>A0A9W4WXI0</accession>
<dbReference type="AlphaFoldDB" id="A0A9W4WXI0"/>
<dbReference type="OrthoDB" id="2440770at2759"/>
<reference evidence="1" key="1">
    <citation type="submission" date="2022-08" db="EMBL/GenBank/DDBJ databases">
        <authorList>
            <person name="Kallberg Y."/>
            <person name="Tangrot J."/>
            <person name="Rosling A."/>
        </authorList>
    </citation>
    <scope>NUCLEOTIDE SEQUENCE</scope>
    <source>
        <strain evidence="1">Wild A</strain>
    </source>
</reference>
<protein>
    <submittedName>
        <fullName evidence="1">18172_t:CDS:1</fullName>
    </submittedName>
</protein>
<dbReference type="Proteomes" id="UP001153678">
    <property type="component" value="Unassembled WGS sequence"/>
</dbReference>
<dbReference type="EMBL" id="CAMKVN010010096">
    <property type="protein sequence ID" value="CAI2193841.1"/>
    <property type="molecule type" value="Genomic_DNA"/>
</dbReference>
<sequence>AKHILNNPTAPPFNLRDVIVPNYDFPNEVYDEDFYCIRLIAEFVYLFTDRKVTFMIRYINQLMIDSVTNLQQVHQVMADKY</sequence>
<name>A0A9W4WXI0_9GLOM</name>
<keyword evidence="2" id="KW-1185">Reference proteome</keyword>
<organism evidence="1 2">
    <name type="scientific">Funneliformis geosporum</name>
    <dbReference type="NCBI Taxonomy" id="1117311"/>
    <lineage>
        <taxon>Eukaryota</taxon>
        <taxon>Fungi</taxon>
        <taxon>Fungi incertae sedis</taxon>
        <taxon>Mucoromycota</taxon>
        <taxon>Glomeromycotina</taxon>
        <taxon>Glomeromycetes</taxon>
        <taxon>Glomerales</taxon>
        <taxon>Glomeraceae</taxon>
        <taxon>Funneliformis</taxon>
    </lineage>
</organism>
<evidence type="ECO:0000313" key="1">
    <source>
        <dbReference type="EMBL" id="CAI2193841.1"/>
    </source>
</evidence>